<dbReference type="UniPathway" id="UPA00275">
    <property type="reaction ID" value="UER00404"/>
</dbReference>
<feature type="active site" description="Proton donor" evidence="7">
    <location>
        <position position="98"/>
    </location>
</feature>
<evidence type="ECO:0000313" key="9">
    <source>
        <dbReference type="Proteomes" id="UP000004310"/>
    </source>
</evidence>
<evidence type="ECO:0000256" key="7">
    <source>
        <dbReference type="HAMAP-Rule" id="MF_00178"/>
    </source>
</evidence>
<dbReference type="NCBIfam" id="NF000814">
    <property type="entry name" value="PRK00061.2-2"/>
    <property type="match status" value="1"/>
</dbReference>
<name>Q0G6H9_9HYPH</name>
<feature type="binding site" evidence="7">
    <location>
        <position position="137"/>
    </location>
    <ligand>
        <name>(2S)-2-hydroxy-3-oxobutyl phosphate</name>
        <dbReference type="ChEBI" id="CHEBI:58830"/>
    </ligand>
</feature>
<feature type="binding site" evidence="7">
    <location>
        <begin position="61"/>
        <end position="63"/>
    </location>
    <ligand>
        <name>5-amino-6-(D-ribitylamino)uracil</name>
        <dbReference type="ChEBI" id="CHEBI:15934"/>
    </ligand>
</feature>
<dbReference type="GO" id="GO:0009231">
    <property type="term" value="P:riboflavin biosynthetic process"/>
    <property type="evidence" value="ECO:0007669"/>
    <property type="project" value="UniProtKB-UniRule"/>
</dbReference>
<accession>Q0G6H9</accession>
<evidence type="ECO:0000256" key="4">
    <source>
        <dbReference type="ARBA" id="ARBA00022619"/>
    </source>
</evidence>
<feature type="binding site" evidence="7">
    <location>
        <begin position="90"/>
        <end position="92"/>
    </location>
    <ligand>
        <name>5-amino-6-(D-ribitylamino)uracil</name>
        <dbReference type="ChEBI" id="CHEBI:15934"/>
    </ligand>
</feature>
<keyword evidence="4 7" id="KW-0686">Riboflavin biosynthesis</keyword>
<comment type="similarity">
    <text evidence="2 7">Belongs to the DMRL synthase family.</text>
</comment>
<protein>
    <recommendedName>
        <fullName evidence="3 7">6,7-dimethyl-8-ribityllumazine synthase</fullName>
        <shortName evidence="7">DMRL synthase</shortName>
        <shortName evidence="7">LS</shortName>
        <shortName evidence="7">Lumazine synthase</shortName>
        <ecNumber evidence="3 7">2.5.1.78</ecNumber>
    </recommendedName>
</protein>
<evidence type="ECO:0000256" key="3">
    <source>
        <dbReference type="ARBA" id="ARBA00012664"/>
    </source>
</evidence>
<organism evidence="8 9">
    <name type="scientific">Fulvimarina pelagi HTCC2506</name>
    <dbReference type="NCBI Taxonomy" id="314231"/>
    <lineage>
        <taxon>Bacteria</taxon>
        <taxon>Pseudomonadati</taxon>
        <taxon>Pseudomonadota</taxon>
        <taxon>Alphaproteobacteria</taxon>
        <taxon>Hyphomicrobiales</taxon>
        <taxon>Aurantimonadaceae</taxon>
        <taxon>Fulvimarina</taxon>
    </lineage>
</organism>
<comment type="pathway">
    <text evidence="1 7">Cofactor biosynthesis; riboflavin biosynthesis; riboflavin from 2-hydroxy-3-oxobutyl phosphate and 5-amino-6-(D-ribitylamino)uracil: step 1/2.</text>
</comment>
<evidence type="ECO:0000256" key="5">
    <source>
        <dbReference type="ARBA" id="ARBA00022679"/>
    </source>
</evidence>
<evidence type="ECO:0000313" key="8">
    <source>
        <dbReference type="EMBL" id="EAU42735.1"/>
    </source>
</evidence>
<dbReference type="eggNOG" id="COG0054">
    <property type="taxonomic scope" value="Bacteria"/>
</dbReference>
<dbReference type="Gene3D" id="3.40.50.960">
    <property type="entry name" value="Lumazine/riboflavin synthase"/>
    <property type="match status" value="1"/>
</dbReference>
<evidence type="ECO:0000256" key="2">
    <source>
        <dbReference type="ARBA" id="ARBA00007424"/>
    </source>
</evidence>
<reference evidence="8 9" key="1">
    <citation type="journal article" date="2010" name="J. Bacteriol.">
        <title>Genome sequence of Fulvimarina pelagi HTCC2506T, a Mn(II)-oxidizing alphaproteobacterium possessing an aerobic anoxygenic photosynthetic gene cluster and Xanthorhodopsin.</title>
        <authorList>
            <person name="Kang I."/>
            <person name="Oh H.M."/>
            <person name="Lim S.I."/>
            <person name="Ferriera S."/>
            <person name="Giovannoni S.J."/>
            <person name="Cho J.C."/>
        </authorList>
    </citation>
    <scope>NUCLEOTIDE SEQUENCE [LARGE SCALE GENOMIC DNA]</scope>
    <source>
        <strain evidence="8 9">HTCC2506</strain>
    </source>
</reference>
<dbReference type="HOGENOM" id="CLU_089358_1_2_5"/>
<feature type="binding site" evidence="7">
    <location>
        <begin position="95"/>
        <end position="96"/>
    </location>
    <ligand>
        <name>(2S)-2-hydroxy-3-oxobutyl phosphate</name>
        <dbReference type="ChEBI" id="CHEBI:58830"/>
    </ligand>
</feature>
<gene>
    <name evidence="7 8" type="primary">ribH</name>
    <name evidence="8" type="ORF">FP2506_07836</name>
</gene>
<sequence length="165" mass="17762">MRQAYPDAHDHSETTSMSAKLHVLIVEARFYDDIADKLLAGAKAELEKNEVTYDVVTVPGALEAPAAISYALAGADEDGTDYDGFVVLGCVIRGETYHFEIVANESAHGLMKLSIEETIAIGNGILTVENEEQALERADPDRKDKGGGAARTVLEMIALRDRLGA</sequence>
<comment type="function">
    <text evidence="7">Catalyzes the formation of 6,7-dimethyl-8-ribityllumazine by condensation of 5-amino-6-(D-ribitylamino)uracil with 3,4-dihydroxy-2-butanone 4-phosphate. This is the penultimate step in the biosynthesis of riboflavin.</text>
</comment>
<dbReference type="EC" id="2.5.1.78" evidence="3 7"/>
<feature type="binding site" evidence="7">
    <location>
        <position position="30"/>
    </location>
    <ligand>
        <name>5-amino-6-(D-ribitylamino)uracil</name>
        <dbReference type="ChEBI" id="CHEBI:15934"/>
    </ligand>
</feature>
<dbReference type="Pfam" id="PF00885">
    <property type="entry name" value="DMRL_synthase"/>
    <property type="match status" value="1"/>
</dbReference>
<comment type="caution">
    <text evidence="8">The sequence shown here is derived from an EMBL/GenBank/DDBJ whole genome shotgun (WGS) entry which is preliminary data.</text>
</comment>
<evidence type="ECO:0000256" key="6">
    <source>
        <dbReference type="ARBA" id="ARBA00048785"/>
    </source>
</evidence>
<proteinExistence type="inferred from homology"/>
<dbReference type="GO" id="GO:0000906">
    <property type="term" value="F:6,7-dimethyl-8-ribityllumazine synthase activity"/>
    <property type="evidence" value="ECO:0007669"/>
    <property type="project" value="UniProtKB-UniRule"/>
</dbReference>
<dbReference type="PANTHER" id="PTHR21058">
    <property type="entry name" value="6,7-DIMETHYL-8-RIBITYLLUMAZINE SYNTHASE DMRL SYNTHASE LUMAZINE SYNTHASE"/>
    <property type="match status" value="1"/>
</dbReference>
<dbReference type="EMBL" id="AATP01000001">
    <property type="protein sequence ID" value="EAU42735.1"/>
    <property type="molecule type" value="Genomic_DNA"/>
</dbReference>
<dbReference type="GO" id="GO:0009349">
    <property type="term" value="C:riboflavin synthase complex"/>
    <property type="evidence" value="ECO:0007669"/>
    <property type="project" value="UniProtKB-UniRule"/>
</dbReference>
<dbReference type="InterPro" id="IPR036467">
    <property type="entry name" value="LS/RS_sf"/>
</dbReference>
<dbReference type="Proteomes" id="UP000004310">
    <property type="component" value="Unassembled WGS sequence"/>
</dbReference>
<evidence type="ECO:0000256" key="1">
    <source>
        <dbReference type="ARBA" id="ARBA00004917"/>
    </source>
</evidence>
<dbReference type="InterPro" id="IPR002180">
    <property type="entry name" value="LS/RS"/>
</dbReference>
<comment type="catalytic activity">
    <reaction evidence="6 7">
        <text>(2S)-2-hydroxy-3-oxobutyl phosphate + 5-amino-6-(D-ribitylamino)uracil = 6,7-dimethyl-8-(1-D-ribityl)lumazine + phosphate + 2 H2O + H(+)</text>
        <dbReference type="Rhea" id="RHEA:26152"/>
        <dbReference type="ChEBI" id="CHEBI:15377"/>
        <dbReference type="ChEBI" id="CHEBI:15378"/>
        <dbReference type="ChEBI" id="CHEBI:15934"/>
        <dbReference type="ChEBI" id="CHEBI:43474"/>
        <dbReference type="ChEBI" id="CHEBI:58201"/>
        <dbReference type="ChEBI" id="CHEBI:58830"/>
        <dbReference type="EC" id="2.5.1.78"/>
    </reaction>
</comment>
<dbReference type="HAMAP" id="MF_00178">
    <property type="entry name" value="Lumazine_synth"/>
    <property type="match status" value="1"/>
</dbReference>
<keyword evidence="5 7" id="KW-0808">Transferase</keyword>
<dbReference type="STRING" id="217511.GCA_001463845_00342"/>
<dbReference type="AlphaFoldDB" id="Q0G6H9"/>
<dbReference type="InterPro" id="IPR034964">
    <property type="entry name" value="LS"/>
</dbReference>
<dbReference type="NCBIfam" id="TIGR00114">
    <property type="entry name" value="lumazine-synth"/>
    <property type="match status" value="1"/>
</dbReference>
<feature type="binding site" evidence="7">
    <location>
        <position position="123"/>
    </location>
    <ligand>
        <name>5-amino-6-(D-ribitylamino)uracil</name>
        <dbReference type="ChEBI" id="CHEBI:15934"/>
    </ligand>
</feature>
<dbReference type="SUPFAM" id="SSF52121">
    <property type="entry name" value="Lumazine synthase"/>
    <property type="match status" value="1"/>
</dbReference>
<keyword evidence="9" id="KW-1185">Reference proteome</keyword>
<dbReference type="PANTHER" id="PTHR21058:SF0">
    <property type="entry name" value="6,7-DIMETHYL-8-RIBITYLLUMAZINE SYNTHASE"/>
    <property type="match status" value="1"/>
</dbReference>
<dbReference type="GO" id="GO:0005829">
    <property type="term" value="C:cytosol"/>
    <property type="evidence" value="ECO:0007669"/>
    <property type="project" value="TreeGrafter"/>
</dbReference>
<dbReference type="CDD" id="cd09209">
    <property type="entry name" value="Lumazine_synthase-I"/>
    <property type="match status" value="1"/>
</dbReference>